<evidence type="ECO:0000256" key="5">
    <source>
        <dbReference type="ARBA" id="ARBA00022448"/>
    </source>
</evidence>
<evidence type="ECO:0000259" key="14">
    <source>
        <dbReference type="PROSITE" id="PS51497"/>
    </source>
</evidence>
<dbReference type="Proteomes" id="UP000053240">
    <property type="component" value="Unassembled WGS sequence"/>
</dbReference>
<keyword evidence="5" id="KW-0813">Transport</keyword>
<evidence type="ECO:0000256" key="8">
    <source>
        <dbReference type="ARBA" id="ARBA00022927"/>
    </source>
</evidence>
<feature type="compositionally biased region" description="Basic and acidic residues" evidence="13">
    <location>
        <begin position="217"/>
        <end position="229"/>
    </location>
</feature>
<dbReference type="InParanoid" id="A0A0N1IH02"/>
<evidence type="ECO:0000256" key="12">
    <source>
        <dbReference type="ARBA" id="ARBA00033024"/>
    </source>
</evidence>
<sequence length="384" mass="41351">MSKVLSALGGALPDERPLLSLQIVESVAKCPTGYWPVSRTYDEDADAGLLRQNGLFGKKPSHYICLSKSEGNTICIIPVNATAIANTNVSEYGSKLSLLSWQFVVLGVPGYVMDGVLVVGEREAAPAGYSVAGRAGKRRLCTRVSRHAATHHAHHAPPVTDVIVCSKMRQAPRGFLLAGEMNGKMVCYKVCGGSADTSPTGAPNDYENVVTNLTPDANRRLRPAPERPPKLSPLINELNNLNLKSPNANVDELKTDHDYEALSPSYNVKPSRPAPIQPPIPPPIQPPRAMSPQQASRAKSPVGSPGPTSPAAVGRRKGPAPLPRTSNYQTLGGYNGMEGVPFVLNPKLRGLPSDALTQLPVIKKRPRFELDRDYSYSFAVERQT</sequence>
<dbReference type="PANTHER" id="PTHR31612:SF2">
    <property type="entry name" value="MULTIVESICULAR BODY SUBUNIT 12A"/>
    <property type="match status" value="1"/>
</dbReference>
<dbReference type="GO" id="GO:0000813">
    <property type="term" value="C:ESCRT I complex"/>
    <property type="evidence" value="ECO:0007669"/>
    <property type="project" value="InterPro"/>
</dbReference>
<dbReference type="InterPro" id="IPR040335">
    <property type="entry name" value="MVB12A"/>
</dbReference>
<accession>A0A0N1IH02</accession>
<evidence type="ECO:0000256" key="11">
    <source>
        <dbReference type="ARBA" id="ARBA00033002"/>
    </source>
</evidence>
<comment type="subcellular location">
    <subcellularLocation>
        <location evidence="1">Cytoplasm</location>
    </subcellularLocation>
    <subcellularLocation>
        <location evidence="2">Late endosome membrane</location>
        <topology evidence="2">Peripheral membrane protein</topology>
    </subcellularLocation>
</comment>
<dbReference type="Gene3D" id="2.100.10.50">
    <property type="match status" value="2"/>
</dbReference>
<organism evidence="16 17">
    <name type="scientific">Papilio machaon</name>
    <name type="common">Old World swallowtail butterfly</name>
    <dbReference type="NCBI Taxonomy" id="76193"/>
    <lineage>
        <taxon>Eukaryota</taxon>
        <taxon>Metazoa</taxon>
        <taxon>Ecdysozoa</taxon>
        <taxon>Arthropoda</taxon>
        <taxon>Hexapoda</taxon>
        <taxon>Insecta</taxon>
        <taxon>Pterygota</taxon>
        <taxon>Neoptera</taxon>
        <taxon>Endopterygota</taxon>
        <taxon>Lepidoptera</taxon>
        <taxon>Glossata</taxon>
        <taxon>Ditrysia</taxon>
        <taxon>Papilionoidea</taxon>
        <taxon>Papilionidae</taxon>
        <taxon>Papilioninae</taxon>
        <taxon>Papilio</taxon>
    </lineage>
</organism>
<keyword evidence="6" id="KW-0963">Cytoplasm</keyword>
<evidence type="ECO:0000256" key="4">
    <source>
        <dbReference type="ARBA" id="ARBA00017653"/>
    </source>
</evidence>
<dbReference type="GO" id="GO:0046755">
    <property type="term" value="P:viral budding"/>
    <property type="evidence" value="ECO:0007669"/>
    <property type="project" value="TreeGrafter"/>
</dbReference>
<keyword evidence="8" id="KW-0653">Protein transport</keyword>
<keyword evidence="9" id="KW-0729">SH3-binding</keyword>
<dbReference type="Pfam" id="PF10240">
    <property type="entry name" value="DUF2464"/>
    <property type="match status" value="1"/>
</dbReference>
<feature type="compositionally biased region" description="Pro residues" evidence="13">
    <location>
        <begin position="272"/>
        <end position="286"/>
    </location>
</feature>
<evidence type="ECO:0000259" key="15">
    <source>
        <dbReference type="PROSITE" id="PS51498"/>
    </source>
</evidence>
<dbReference type="PANTHER" id="PTHR31612">
    <property type="entry name" value="MULTIVESICULAR BODY SUBUNIT 12A"/>
    <property type="match status" value="1"/>
</dbReference>
<evidence type="ECO:0000256" key="10">
    <source>
        <dbReference type="ARBA" id="ARBA00023136"/>
    </source>
</evidence>
<dbReference type="GO" id="GO:0032510">
    <property type="term" value="P:endosome to lysosome transport via multivesicular body sorting pathway"/>
    <property type="evidence" value="ECO:0007669"/>
    <property type="project" value="TreeGrafter"/>
</dbReference>
<evidence type="ECO:0000313" key="16">
    <source>
        <dbReference type="EMBL" id="KPJ19980.1"/>
    </source>
</evidence>
<evidence type="ECO:0000313" key="17">
    <source>
        <dbReference type="Proteomes" id="UP000053240"/>
    </source>
</evidence>
<dbReference type="GO" id="GO:0017124">
    <property type="term" value="F:SH3 domain binding"/>
    <property type="evidence" value="ECO:0007669"/>
    <property type="project" value="UniProtKB-KW"/>
</dbReference>
<proteinExistence type="inferred from homology"/>
<evidence type="ECO:0000256" key="2">
    <source>
        <dbReference type="ARBA" id="ARBA00004633"/>
    </source>
</evidence>
<dbReference type="GO" id="GO:0042058">
    <property type="term" value="P:regulation of epidermal growth factor receptor signaling pathway"/>
    <property type="evidence" value="ECO:0007669"/>
    <property type="project" value="TreeGrafter"/>
</dbReference>
<dbReference type="EMBL" id="KQ459781">
    <property type="protein sequence ID" value="KPJ19980.1"/>
    <property type="molecule type" value="Genomic_DNA"/>
</dbReference>
<evidence type="ECO:0000256" key="13">
    <source>
        <dbReference type="SAM" id="MobiDB-lite"/>
    </source>
</evidence>
<evidence type="ECO:0000256" key="3">
    <source>
        <dbReference type="ARBA" id="ARBA00010432"/>
    </source>
</evidence>
<reference evidence="16 17" key="1">
    <citation type="journal article" date="2015" name="Nat. Commun.">
        <title>Outbred genome sequencing and CRISPR/Cas9 gene editing in butterflies.</title>
        <authorList>
            <person name="Li X."/>
            <person name="Fan D."/>
            <person name="Zhang W."/>
            <person name="Liu G."/>
            <person name="Zhang L."/>
            <person name="Zhao L."/>
            <person name="Fang X."/>
            <person name="Chen L."/>
            <person name="Dong Y."/>
            <person name="Chen Y."/>
            <person name="Ding Y."/>
            <person name="Zhao R."/>
            <person name="Feng M."/>
            <person name="Zhu Y."/>
            <person name="Feng Y."/>
            <person name="Jiang X."/>
            <person name="Zhu D."/>
            <person name="Xiang H."/>
            <person name="Feng X."/>
            <person name="Li S."/>
            <person name="Wang J."/>
            <person name="Zhang G."/>
            <person name="Kronforst M.R."/>
            <person name="Wang W."/>
        </authorList>
    </citation>
    <scope>NUCLEOTIDE SEQUENCE [LARGE SCALE GENOMIC DNA]</scope>
    <source>
        <strain evidence="16">Ya'a_city_454_Pm</strain>
        <tissue evidence="16">Whole body</tissue>
    </source>
</reference>
<name>A0A0N1IH02_PAPMA</name>
<evidence type="ECO:0000256" key="9">
    <source>
        <dbReference type="ARBA" id="ARBA00023036"/>
    </source>
</evidence>
<gene>
    <name evidence="16" type="ORF">RR48_02539</name>
</gene>
<dbReference type="InterPro" id="IPR023341">
    <property type="entry name" value="MABP"/>
</dbReference>
<evidence type="ECO:0000256" key="6">
    <source>
        <dbReference type="ARBA" id="ARBA00022490"/>
    </source>
</evidence>
<dbReference type="InterPro" id="IPR018798">
    <property type="entry name" value="MVB12A/B"/>
</dbReference>
<dbReference type="PROSITE" id="PS51498">
    <property type="entry name" value="MABP"/>
    <property type="match status" value="1"/>
</dbReference>
<feature type="region of interest" description="Disordered" evidence="13">
    <location>
        <begin position="262"/>
        <end position="336"/>
    </location>
</feature>
<keyword evidence="17" id="KW-1185">Reference proteome</keyword>
<dbReference type="AlphaFoldDB" id="A0A0N1IH02"/>
<evidence type="ECO:0000256" key="1">
    <source>
        <dbReference type="ARBA" id="ARBA00004496"/>
    </source>
</evidence>
<dbReference type="GO" id="GO:0015031">
    <property type="term" value="P:protein transport"/>
    <property type="evidence" value="ECO:0007669"/>
    <property type="project" value="UniProtKB-KW"/>
</dbReference>
<protein>
    <recommendedName>
        <fullName evidence="4">Multivesicular body subunit 12A</fullName>
    </recommendedName>
    <alternativeName>
        <fullName evidence="12">ESCRT-I complex subunit MVB12A</fullName>
    </alternativeName>
    <alternativeName>
        <fullName evidence="11">Protein FAM125A</fullName>
    </alternativeName>
</protein>
<feature type="region of interest" description="Disordered" evidence="13">
    <location>
        <begin position="215"/>
        <end position="236"/>
    </location>
</feature>
<comment type="similarity">
    <text evidence="3">Belongs to the MVB12 family.</text>
</comment>
<dbReference type="GO" id="GO:0031902">
    <property type="term" value="C:late endosome membrane"/>
    <property type="evidence" value="ECO:0007669"/>
    <property type="project" value="UniProtKB-SubCell"/>
</dbReference>
<dbReference type="GO" id="GO:0032801">
    <property type="term" value="P:receptor catabolic process"/>
    <property type="evidence" value="ECO:0007669"/>
    <property type="project" value="TreeGrafter"/>
</dbReference>
<feature type="domain" description="MABP" evidence="15">
    <location>
        <begin position="15"/>
        <end position="192"/>
    </location>
</feature>
<dbReference type="InterPro" id="IPR023340">
    <property type="entry name" value="UMA"/>
</dbReference>
<keyword evidence="7" id="KW-0967">Endosome</keyword>
<feature type="domain" description="UMA" evidence="14">
    <location>
        <begin position="337"/>
        <end position="384"/>
    </location>
</feature>
<dbReference type="PROSITE" id="PS51497">
    <property type="entry name" value="UMA"/>
    <property type="match status" value="1"/>
</dbReference>
<evidence type="ECO:0000256" key="7">
    <source>
        <dbReference type="ARBA" id="ARBA00022753"/>
    </source>
</evidence>
<dbReference type="GO" id="GO:0019075">
    <property type="term" value="P:virus maturation"/>
    <property type="evidence" value="ECO:0007669"/>
    <property type="project" value="TreeGrafter"/>
</dbReference>
<dbReference type="GO" id="GO:0005829">
    <property type="term" value="C:cytosol"/>
    <property type="evidence" value="ECO:0007669"/>
    <property type="project" value="TreeGrafter"/>
</dbReference>
<keyword evidence="10" id="KW-0472">Membrane</keyword>
<dbReference type="FunCoup" id="A0A0N1IH02">
    <property type="interactions" value="270"/>
</dbReference>
<dbReference type="STRING" id="76193.A0A0N1IH02"/>